<dbReference type="Proteomes" id="UP001499951">
    <property type="component" value="Unassembled WGS sequence"/>
</dbReference>
<dbReference type="RefSeq" id="WP_166934723.1">
    <property type="nucleotide sequence ID" value="NZ_BAAADD010000014.1"/>
</dbReference>
<dbReference type="InterPro" id="IPR009057">
    <property type="entry name" value="Homeodomain-like_sf"/>
</dbReference>
<comment type="caution">
    <text evidence="4">The sequence shown here is derived from an EMBL/GenBank/DDBJ whole genome shotgun (WGS) entry which is preliminary data.</text>
</comment>
<dbReference type="Gene3D" id="1.10.357.10">
    <property type="entry name" value="Tetracycline Repressor, domain 2"/>
    <property type="match status" value="1"/>
</dbReference>
<gene>
    <name evidence="4" type="ORF">GCM10008942_41830</name>
</gene>
<dbReference type="PROSITE" id="PS50977">
    <property type="entry name" value="HTH_TETR_2"/>
    <property type="match status" value="1"/>
</dbReference>
<name>A0ABN1FDC6_9PROT</name>
<proteinExistence type="predicted"/>
<dbReference type="InterPro" id="IPR040804">
    <property type="entry name" value="TetR_C_18"/>
</dbReference>
<reference evidence="4 5" key="1">
    <citation type="journal article" date="2019" name="Int. J. Syst. Evol. Microbiol.">
        <title>The Global Catalogue of Microorganisms (GCM) 10K type strain sequencing project: providing services to taxonomists for standard genome sequencing and annotation.</title>
        <authorList>
            <consortium name="The Broad Institute Genomics Platform"/>
            <consortium name="The Broad Institute Genome Sequencing Center for Infectious Disease"/>
            <person name="Wu L."/>
            <person name="Ma J."/>
        </authorList>
    </citation>
    <scope>NUCLEOTIDE SEQUENCE [LARGE SCALE GENOMIC DNA]</scope>
    <source>
        <strain evidence="4 5">JCM 15089</strain>
    </source>
</reference>
<evidence type="ECO:0000256" key="1">
    <source>
        <dbReference type="ARBA" id="ARBA00023125"/>
    </source>
</evidence>
<protein>
    <submittedName>
        <fullName evidence="4">TetR family transcriptional regulator</fullName>
    </submittedName>
</protein>
<dbReference type="PANTHER" id="PTHR30055">
    <property type="entry name" value="HTH-TYPE TRANSCRIPTIONAL REGULATOR RUTR"/>
    <property type="match status" value="1"/>
</dbReference>
<evidence type="ECO:0000313" key="4">
    <source>
        <dbReference type="EMBL" id="GAA0588480.1"/>
    </source>
</evidence>
<dbReference type="EMBL" id="BAAADD010000014">
    <property type="protein sequence ID" value="GAA0588480.1"/>
    <property type="molecule type" value="Genomic_DNA"/>
</dbReference>
<accession>A0ABN1FDC6</accession>
<dbReference type="SUPFAM" id="SSF46689">
    <property type="entry name" value="Homeodomain-like"/>
    <property type="match status" value="1"/>
</dbReference>
<feature type="domain" description="HTH tetR-type" evidence="3">
    <location>
        <begin position="21"/>
        <end position="79"/>
    </location>
</feature>
<sequence>MTQRENPAVTLRKEPQQTRSRHLVGAVLEAAVRILNDGGSFTMAAIADKAGVSVGSLYQYFPNKQAVLFRLQTEEWRATAALIETALCDRSKRPDDRLRAMIRLFFRSECEEAPFRRALDEALPLYRHTPEGQAQHRRSKKIMSDFIAEALPHASPSARAFAAEFVKTTITAMGVRLSDRARPLKEIDAFAEATADMLTGWLKRMG</sequence>
<dbReference type="InterPro" id="IPR001647">
    <property type="entry name" value="HTH_TetR"/>
</dbReference>
<evidence type="ECO:0000313" key="5">
    <source>
        <dbReference type="Proteomes" id="UP001499951"/>
    </source>
</evidence>
<organism evidence="4 5">
    <name type="scientific">Rhizomicrobium electricum</name>
    <dbReference type="NCBI Taxonomy" id="480070"/>
    <lineage>
        <taxon>Bacteria</taxon>
        <taxon>Pseudomonadati</taxon>
        <taxon>Pseudomonadota</taxon>
        <taxon>Alphaproteobacteria</taxon>
        <taxon>Micropepsales</taxon>
        <taxon>Micropepsaceae</taxon>
        <taxon>Rhizomicrobium</taxon>
    </lineage>
</organism>
<feature type="DNA-binding region" description="H-T-H motif" evidence="2">
    <location>
        <begin position="42"/>
        <end position="61"/>
    </location>
</feature>
<dbReference type="Pfam" id="PF17923">
    <property type="entry name" value="TetR_C_18"/>
    <property type="match status" value="1"/>
</dbReference>
<evidence type="ECO:0000256" key="2">
    <source>
        <dbReference type="PROSITE-ProRule" id="PRU00335"/>
    </source>
</evidence>
<dbReference type="Pfam" id="PF00440">
    <property type="entry name" value="TetR_N"/>
    <property type="match status" value="1"/>
</dbReference>
<dbReference type="PANTHER" id="PTHR30055:SF201">
    <property type="entry name" value="TRANSCRIPTIONAL REGULATORY PROTEIN"/>
    <property type="match status" value="1"/>
</dbReference>
<evidence type="ECO:0000259" key="3">
    <source>
        <dbReference type="PROSITE" id="PS50977"/>
    </source>
</evidence>
<keyword evidence="1 2" id="KW-0238">DNA-binding</keyword>
<dbReference type="InterPro" id="IPR050109">
    <property type="entry name" value="HTH-type_TetR-like_transc_reg"/>
</dbReference>
<keyword evidence="5" id="KW-1185">Reference proteome</keyword>